<keyword evidence="2" id="KW-0808">Transferase</keyword>
<evidence type="ECO:0000256" key="1">
    <source>
        <dbReference type="ARBA" id="ARBA00022676"/>
    </source>
</evidence>
<dbReference type="SUPFAM" id="SSF47648">
    <property type="entry name" value="Nucleoside phosphorylase/phosphoribosyltransferase N-terminal domain"/>
    <property type="match status" value="1"/>
</dbReference>
<dbReference type="Gene3D" id="3.40.1030.10">
    <property type="entry name" value="Nucleoside phosphorylase/phosphoribosyltransferase catalytic domain"/>
    <property type="match status" value="1"/>
</dbReference>
<dbReference type="GO" id="GO:0005829">
    <property type="term" value="C:cytosol"/>
    <property type="evidence" value="ECO:0007669"/>
    <property type="project" value="TreeGrafter"/>
</dbReference>
<dbReference type="PANTHER" id="PTHR43285">
    <property type="entry name" value="ANTHRANILATE PHOSPHORIBOSYLTRANSFERASE"/>
    <property type="match status" value="1"/>
</dbReference>
<dbReference type="PANTHER" id="PTHR43285:SF2">
    <property type="entry name" value="ANTHRANILATE PHOSPHORIBOSYLTRANSFERASE"/>
    <property type="match status" value="1"/>
</dbReference>
<dbReference type="Gramene" id="TuG1812G0500001752.01.T01">
    <property type="protein sequence ID" value="TuG1812G0500001752.01.T01"/>
    <property type="gene ID" value="TuG1812G0500001752.01"/>
</dbReference>
<dbReference type="GO" id="GO:0000162">
    <property type="term" value="P:L-tryptophan biosynthetic process"/>
    <property type="evidence" value="ECO:0007669"/>
    <property type="project" value="InterPro"/>
</dbReference>
<evidence type="ECO:0000313" key="5">
    <source>
        <dbReference type="Proteomes" id="UP000015106"/>
    </source>
</evidence>
<reference evidence="5" key="1">
    <citation type="journal article" date="2013" name="Nature">
        <title>Draft genome of the wheat A-genome progenitor Triticum urartu.</title>
        <authorList>
            <person name="Ling H.Q."/>
            <person name="Zhao S."/>
            <person name="Liu D."/>
            <person name="Wang J."/>
            <person name="Sun H."/>
            <person name="Zhang C."/>
            <person name="Fan H."/>
            <person name="Li D."/>
            <person name="Dong L."/>
            <person name="Tao Y."/>
            <person name="Gao C."/>
            <person name="Wu H."/>
            <person name="Li Y."/>
            <person name="Cui Y."/>
            <person name="Guo X."/>
            <person name="Zheng S."/>
            <person name="Wang B."/>
            <person name="Yu K."/>
            <person name="Liang Q."/>
            <person name="Yang W."/>
            <person name="Lou X."/>
            <person name="Chen J."/>
            <person name="Feng M."/>
            <person name="Jian J."/>
            <person name="Zhang X."/>
            <person name="Luo G."/>
            <person name="Jiang Y."/>
            <person name="Liu J."/>
            <person name="Wang Z."/>
            <person name="Sha Y."/>
            <person name="Zhang B."/>
            <person name="Wu H."/>
            <person name="Tang D."/>
            <person name="Shen Q."/>
            <person name="Xue P."/>
            <person name="Zou S."/>
            <person name="Wang X."/>
            <person name="Liu X."/>
            <person name="Wang F."/>
            <person name="Yang Y."/>
            <person name="An X."/>
            <person name="Dong Z."/>
            <person name="Zhang K."/>
            <person name="Zhang X."/>
            <person name="Luo M.C."/>
            <person name="Dvorak J."/>
            <person name="Tong Y."/>
            <person name="Wang J."/>
            <person name="Yang H."/>
            <person name="Li Z."/>
            <person name="Wang D."/>
            <person name="Zhang A."/>
            <person name="Wang J."/>
        </authorList>
    </citation>
    <scope>NUCLEOTIDE SEQUENCE</scope>
    <source>
        <strain evidence="5">cv. G1812</strain>
    </source>
</reference>
<dbReference type="Gene3D" id="1.20.970.10">
    <property type="entry name" value="Transferase, Pyrimidine Nucleoside Phosphorylase, Chain C"/>
    <property type="match status" value="1"/>
</dbReference>
<dbReference type="Proteomes" id="UP000015106">
    <property type="component" value="Chromosome 5"/>
</dbReference>
<sequence length="122" mass="13068">QVLEQLIDGADFSEDKVEATLQLPLNKKNGAQQIAAFLVLLRAKGETYEEIVGLAKAMMRNCVRVEGLHDAVDIVGTGSDGIGTVNISTGSTILAAGLENFHSSAFAASEVFLSHFHIYFNT</sequence>
<accession>A0A8R7QB47</accession>
<name>A0A8R7QB47_TRIUA</name>
<feature type="domain" description="Glycosyl transferase family 3 N-terminal" evidence="3">
    <location>
        <begin position="1"/>
        <end position="61"/>
    </location>
</feature>
<dbReference type="InterPro" id="IPR005940">
    <property type="entry name" value="Anthranilate_Pribosyl_Tfrase"/>
</dbReference>
<dbReference type="Pfam" id="PF02885">
    <property type="entry name" value="Glycos_trans_3N"/>
    <property type="match status" value="1"/>
</dbReference>
<keyword evidence="5" id="KW-1185">Reference proteome</keyword>
<dbReference type="AlphaFoldDB" id="A0A8R7QB47"/>
<dbReference type="InterPro" id="IPR017459">
    <property type="entry name" value="Glycosyl_Trfase_fam3_N_dom"/>
</dbReference>
<dbReference type="InterPro" id="IPR035902">
    <property type="entry name" value="Nuc_phospho_transferase"/>
</dbReference>
<dbReference type="EnsemblPlants" id="TuG1812G0500001752.01.T01">
    <property type="protein sequence ID" value="TuG1812G0500001752.01.T01"/>
    <property type="gene ID" value="TuG1812G0500001752.01"/>
</dbReference>
<proteinExistence type="predicted"/>
<dbReference type="InterPro" id="IPR036320">
    <property type="entry name" value="Glycosyl_Trfase_fam3_N_dom_sf"/>
</dbReference>
<organism evidence="4 5">
    <name type="scientific">Triticum urartu</name>
    <name type="common">Red wild einkorn</name>
    <name type="synonym">Crithodium urartu</name>
    <dbReference type="NCBI Taxonomy" id="4572"/>
    <lineage>
        <taxon>Eukaryota</taxon>
        <taxon>Viridiplantae</taxon>
        <taxon>Streptophyta</taxon>
        <taxon>Embryophyta</taxon>
        <taxon>Tracheophyta</taxon>
        <taxon>Spermatophyta</taxon>
        <taxon>Magnoliopsida</taxon>
        <taxon>Liliopsida</taxon>
        <taxon>Poales</taxon>
        <taxon>Poaceae</taxon>
        <taxon>BOP clade</taxon>
        <taxon>Pooideae</taxon>
        <taxon>Triticodae</taxon>
        <taxon>Triticeae</taxon>
        <taxon>Triticinae</taxon>
        <taxon>Triticum</taxon>
    </lineage>
</organism>
<evidence type="ECO:0000259" key="3">
    <source>
        <dbReference type="Pfam" id="PF02885"/>
    </source>
</evidence>
<reference evidence="4" key="2">
    <citation type="submission" date="2018-03" db="EMBL/GenBank/DDBJ databases">
        <title>The Triticum urartu genome reveals the dynamic nature of wheat genome evolution.</title>
        <authorList>
            <person name="Ling H."/>
            <person name="Ma B."/>
            <person name="Shi X."/>
            <person name="Liu H."/>
            <person name="Dong L."/>
            <person name="Sun H."/>
            <person name="Cao Y."/>
            <person name="Gao Q."/>
            <person name="Zheng S."/>
            <person name="Li Y."/>
            <person name="Yu Y."/>
            <person name="Du H."/>
            <person name="Qi M."/>
            <person name="Li Y."/>
            <person name="Yu H."/>
            <person name="Cui Y."/>
            <person name="Wang N."/>
            <person name="Chen C."/>
            <person name="Wu H."/>
            <person name="Zhao Y."/>
            <person name="Zhang J."/>
            <person name="Li Y."/>
            <person name="Zhou W."/>
            <person name="Zhang B."/>
            <person name="Hu W."/>
            <person name="Eijk M."/>
            <person name="Tang J."/>
            <person name="Witsenboer H."/>
            <person name="Zhao S."/>
            <person name="Li Z."/>
            <person name="Zhang A."/>
            <person name="Wang D."/>
            <person name="Liang C."/>
        </authorList>
    </citation>
    <scope>NUCLEOTIDE SEQUENCE [LARGE SCALE GENOMIC DNA]</scope>
    <source>
        <strain evidence="4">cv. G1812</strain>
    </source>
</reference>
<keyword evidence="1" id="KW-0328">Glycosyltransferase</keyword>
<reference evidence="4" key="3">
    <citation type="submission" date="2022-06" db="UniProtKB">
        <authorList>
            <consortium name="EnsemblPlants"/>
        </authorList>
    </citation>
    <scope>IDENTIFICATION</scope>
</reference>
<evidence type="ECO:0000256" key="2">
    <source>
        <dbReference type="ARBA" id="ARBA00022679"/>
    </source>
</evidence>
<protein>
    <recommendedName>
        <fullName evidence="3">Glycosyl transferase family 3 N-terminal domain-containing protein</fullName>
    </recommendedName>
</protein>
<dbReference type="GO" id="GO:0004048">
    <property type="term" value="F:anthranilate phosphoribosyltransferase activity"/>
    <property type="evidence" value="ECO:0007669"/>
    <property type="project" value="InterPro"/>
</dbReference>
<evidence type="ECO:0000313" key="4">
    <source>
        <dbReference type="EnsemblPlants" id="TuG1812G0500001752.01.T01"/>
    </source>
</evidence>